<evidence type="ECO:0000256" key="5">
    <source>
        <dbReference type="ARBA" id="ARBA00023136"/>
    </source>
</evidence>
<evidence type="ECO:0000256" key="3">
    <source>
        <dbReference type="ARBA" id="ARBA00022692"/>
    </source>
</evidence>
<dbReference type="Gene3D" id="1.10.3730.20">
    <property type="match status" value="1"/>
</dbReference>
<dbReference type="PANTHER" id="PTHR32322:SF18">
    <property type="entry name" value="S-ADENOSYLMETHIONINE_S-ADENOSYLHOMOCYSTEINE TRANSPORTER"/>
    <property type="match status" value="1"/>
</dbReference>
<evidence type="ECO:0000313" key="8">
    <source>
        <dbReference type="EMBL" id="UYP44808.1"/>
    </source>
</evidence>
<feature type="transmembrane region" description="Helical" evidence="6">
    <location>
        <begin position="277"/>
        <end position="294"/>
    </location>
</feature>
<proteinExistence type="predicted"/>
<reference evidence="8" key="1">
    <citation type="submission" date="2022-09" db="EMBL/GenBank/DDBJ databases">
        <title>Actin cytoskeleton and complex cell architecture in an #Asgard archaeon.</title>
        <authorList>
            <person name="Ponce Toledo R.I."/>
            <person name="Schleper C."/>
            <person name="Rodrigues Oliveira T."/>
            <person name="Wollweber F."/>
            <person name="Xu J."/>
            <person name="Rittmann S."/>
            <person name="Klingl A."/>
            <person name="Pilhofer M."/>
        </authorList>
    </citation>
    <scope>NUCLEOTIDE SEQUENCE</scope>
    <source>
        <strain evidence="8">B-35</strain>
    </source>
</reference>
<dbReference type="Pfam" id="PF00892">
    <property type="entry name" value="EamA"/>
    <property type="match status" value="2"/>
</dbReference>
<dbReference type="InterPro" id="IPR037185">
    <property type="entry name" value="EmrE-like"/>
</dbReference>
<organism evidence="8 9">
    <name type="scientific">Candidatus Lokiarchaeum ossiferum</name>
    <dbReference type="NCBI Taxonomy" id="2951803"/>
    <lineage>
        <taxon>Archaea</taxon>
        <taxon>Promethearchaeati</taxon>
        <taxon>Promethearchaeota</taxon>
        <taxon>Promethearchaeia</taxon>
        <taxon>Promethearchaeales</taxon>
        <taxon>Promethearchaeaceae</taxon>
        <taxon>Candidatus Lokiarchaeum</taxon>
    </lineage>
</organism>
<feature type="transmembrane region" description="Helical" evidence="6">
    <location>
        <begin position="7"/>
        <end position="24"/>
    </location>
</feature>
<evidence type="ECO:0000256" key="2">
    <source>
        <dbReference type="ARBA" id="ARBA00022475"/>
    </source>
</evidence>
<comment type="subcellular location">
    <subcellularLocation>
        <location evidence="1">Cell membrane</location>
        <topology evidence="1">Multi-pass membrane protein</topology>
    </subcellularLocation>
</comment>
<evidence type="ECO:0000256" key="1">
    <source>
        <dbReference type="ARBA" id="ARBA00004651"/>
    </source>
</evidence>
<keyword evidence="3 6" id="KW-0812">Transmembrane</keyword>
<keyword evidence="9" id="KW-1185">Reference proteome</keyword>
<name>A0ABY6HNC7_9ARCH</name>
<dbReference type="SUPFAM" id="SSF103481">
    <property type="entry name" value="Multidrug resistance efflux transporter EmrE"/>
    <property type="match status" value="2"/>
</dbReference>
<dbReference type="PANTHER" id="PTHR32322">
    <property type="entry name" value="INNER MEMBRANE TRANSPORTER"/>
    <property type="match status" value="1"/>
</dbReference>
<keyword evidence="5 6" id="KW-0472">Membrane</keyword>
<feature type="domain" description="EamA" evidence="7">
    <location>
        <begin position="6"/>
        <end position="142"/>
    </location>
</feature>
<evidence type="ECO:0000259" key="7">
    <source>
        <dbReference type="Pfam" id="PF00892"/>
    </source>
</evidence>
<keyword evidence="4 6" id="KW-1133">Transmembrane helix</keyword>
<dbReference type="InterPro" id="IPR050638">
    <property type="entry name" value="AA-Vitamin_Transporters"/>
</dbReference>
<keyword evidence="2" id="KW-1003">Cell membrane</keyword>
<dbReference type="InterPro" id="IPR000620">
    <property type="entry name" value="EamA_dom"/>
</dbReference>
<feature type="domain" description="EamA" evidence="7">
    <location>
        <begin position="155"/>
        <end position="295"/>
    </location>
</feature>
<gene>
    <name evidence="8" type="ORF">NEF87_001093</name>
</gene>
<accession>A0ABY6HNC7</accession>
<sequence length="305" mass="33838">MKTHTKGILAATFNYTFIGLSFLFTKISVAVAPVFIVLSLRFVISLIILLLFSILSHTHFSIKESLKKDWKLIGIFSLLQPILFFIFQAYALNRVDSTEVGLISSTSPALVALLGFIILKESLSTRKIIGLICSLGGLLFIYIMKGALAHPTDIWGIMFIISATLTGALYQVLARKLSKHHDPYTLTFIRISIGTIIFSLISLTSRNWQVFSFSELQEPIQFYLGLFYLALFTTVGTSILTIIGLKHLKAAEQGIFAGLATTISILAGILILSESFYWYQIIGAIFTILGIYLMNSASQEKEVIC</sequence>
<evidence type="ECO:0000313" key="9">
    <source>
        <dbReference type="Proteomes" id="UP001208689"/>
    </source>
</evidence>
<evidence type="ECO:0000256" key="6">
    <source>
        <dbReference type="SAM" id="Phobius"/>
    </source>
</evidence>
<dbReference type="Proteomes" id="UP001208689">
    <property type="component" value="Chromosome"/>
</dbReference>
<feature type="transmembrane region" description="Helical" evidence="6">
    <location>
        <begin position="185"/>
        <end position="203"/>
    </location>
</feature>
<feature type="transmembrane region" description="Helical" evidence="6">
    <location>
        <begin position="72"/>
        <end position="90"/>
    </location>
</feature>
<feature type="transmembrane region" description="Helical" evidence="6">
    <location>
        <begin position="255"/>
        <end position="271"/>
    </location>
</feature>
<feature type="transmembrane region" description="Helical" evidence="6">
    <location>
        <begin position="102"/>
        <end position="119"/>
    </location>
</feature>
<feature type="transmembrane region" description="Helical" evidence="6">
    <location>
        <begin position="154"/>
        <end position="173"/>
    </location>
</feature>
<protein>
    <recommendedName>
        <fullName evidence="7">EamA domain-containing protein</fullName>
    </recommendedName>
</protein>
<feature type="transmembrane region" description="Helical" evidence="6">
    <location>
        <begin position="30"/>
        <end position="52"/>
    </location>
</feature>
<feature type="transmembrane region" description="Helical" evidence="6">
    <location>
        <begin position="128"/>
        <end position="148"/>
    </location>
</feature>
<evidence type="ECO:0000256" key="4">
    <source>
        <dbReference type="ARBA" id="ARBA00022989"/>
    </source>
</evidence>
<dbReference type="EMBL" id="CP104013">
    <property type="protein sequence ID" value="UYP44808.1"/>
    <property type="molecule type" value="Genomic_DNA"/>
</dbReference>
<feature type="transmembrane region" description="Helical" evidence="6">
    <location>
        <begin position="223"/>
        <end position="243"/>
    </location>
</feature>